<keyword evidence="1" id="KW-1133">Transmembrane helix</keyword>
<evidence type="ECO:0000313" key="2">
    <source>
        <dbReference type="EMBL" id="KAL1217275.1"/>
    </source>
</evidence>
<accession>A0ABD1BJB5</accession>
<evidence type="ECO:0000313" key="3">
    <source>
        <dbReference type="Proteomes" id="UP001558713"/>
    </source>
</evidence>
<keyword evidence="3" id="KW-1185">Reference proteome</keyword>
<reference evidence="2 3" key="1">
    <citation type="submission" date="2024-04" db="EMBL/GenBank/DDBJ databases">
        <title>Genome assembly C_amara_ONT_v2.</title>
        <authorList>
            <person name="Yant L."/>
            <person name="Moore C."/>
            <person name="Slenker M."/>
        </authorList>
    </citation>
    <scope>NUCLEOTIDE SEQUENCE [LARGE SCALE GENOMIC DNA]</scope>
    <source>
        <tissue evidence="2">Leaf</tissue>
    </source>
</reference>
<keyword evidence="1" id="KW-0472">Membrane</keyword>
<comment type="caution">
    <text evidence="2">The sequence shown here is derived from an EMBL/GenBank/DDBJ whole genome shotgun (WGS) entry which is preliminary data.</text>
</comment>
<keyword evidence="1" id="KW-0812">Transmembrane</keyword>
<proteinExistence type="predicted"/>
<dbReference type="Proteomes" id="UP001558713">
    <property type="component" value="Unassembled WGS sequence"/>
</dbReference>
<organism evidence="2 3">
    <name type="scientific">Cardamine amara subsp. amara</name>
    <dbReference type="NCBI Taxonomy" id="228776"/>
    <lineage>
        <taxon>Eukaryota</taxon>
        <taxon>Viridiplantae</taxon>
        <taxon>Streptophyta</taxon>
        <taxon>Embryophyta</taxon>
        <taxon>Tracheophyta</taxon>
        <taxon>Spermatophyta</taxon>
        <taxon>Magnoliopsida</taxon>
        <taxon>eudicotyledons</taxon>
        <taxon>Gunneridae</taxon>
        <taxon>Pentapetalae</taxon>
        <taxon>rosids</taxon>
        <taxon>malvids</taxon>
        <taxon>Brassicales</taxon>
        <taxon>Brassicaceae</taxon>
        <taxon>Cardamineae</taxon>
        <taxon>Cardamine</taxon>
    </lineage>
</organism>
<name>A0ABD1BJB5_CARAN</name>
<protein>
    <submittedName>
        <fullName evidence="2">F-box/LRR-repeat protein</fullName>
    </submittedName>
</protein>
<gene>
    <name evidence="2" type="ORF">V5N11_027343</name>
</gene>
<dbReference type="AlphaFoldDB" id="A0ABD1BJB5"/>
<evidence type="ECO:0000256" key="1">
    <source>
        <dbReference type="SAM" id="Phobius"/>
    </source>
</evidence>
<dbReference type="EMBL" id="JBANAX010000248">
    <property type="protein sequence ID" value="KAL1217275.1"/>
    <property type="molecule type" value="Genomic_DNA"/>
</dbReference>
<sequence>MALRRTSLSLRSLFSIRSYQPTYSCIIHHEQKPNYHLFSSSMLSQHLIGSSHLSLCPVSIYHRSMSTSQVPSSEVNDVAATLSTNSVTTRVTKVGDAAKVSSVLSDLGQHLIDRMHCFIELNWWISTIPTVIVFQGFLTPLFILMKTEDIDQRNKVKFWEDPMKPSKW</sequence>
<feature type="transmembrane region" description="Helical" evidence="1">
    <location>
        <begin position="123"/>
        <end position="145"/>
    </location>
</feature>